<name>A0A9P4M556_9PEZI</name>
<gene>
    <name evidence="2" type="ORF">NA57DRAFT_58065</name>
</gene>
<keyword evidence="3" id="KW-1185">Reference proteome</keyword>
<accession>A0A9P4M556</accession>
<evidence type="ECO:0000313" key="2">
    <source>
        <dbReference type="EMBL" id="KAF2097480.1"/>
    </source>
</evidence>
<proteinExistence type="predicted"/>
<comment type="caution">
    <text evidence="2">The sequence shown here is derived from an EMBL/GenBank/DDBJ whole genome shotgun (WGS) entry which is preliminary data.</text>
</comment>
<reference evidence="2" key="1">
    <citation type="journal article" date="2020" name="Stud. Mycol.">
        <title>101 Dothideomycetes genomes: a test case for predicting lifestyles and emergence of pathogens.</title>
        <authorList>
            <person name="Haridas S."/>
            <person name="Albert R."/>
            <person name="Binder M."/>
            <person name="Bloem J."/>
            <person name="Labutti K."/>
            <person name="Salamov A."/>
            <person name="Andreopoulos B."/>
            <person name="Baker S."/>
            <person name="Barry K."/>
            <person name="Bills G."/>
            <person name="Bluhm B."/>
            <person name="Cannon C."/>
            <person name="Castanera R."/>
            <person name="Culley D."/>
            <person name="Daum C."/>
            <person name="Ezra D."/>
            <person name="Gonzalez J."/>
            <person name="Henrissat B."/>
            <person name="Kuo A."/>
            <person name="Liang C."/>
            <person name="Lipzen A."/>
            <person name="Lutzoni F."/>
            <person name="Magnuson J."/>
            <person name="Mondo S."/>
            <person name="Nolan M."/>
            <person name="Ohm R."/>
            <person name="Pangilinan J."/>
            <person name="Park H.-J."/>
            <person name="Ramirez L."/>
            <person name="Alfaro M."/>
            <person name="Sun H."/>
            <person name="Tritt A."/>
            <person name="Yoshinaga Y."/>
            <person name="Zwiers L.-H."/>
            <person name="Turgeon B."/>
            <person name="Goodwin S."/>
            <person name="Spatafora J."/>
            <person name="Crous P."/>
            <person name="Grigoriev I."/>
        </authorList>
    </citation>
    <scope>NUCLEOTIDE SEQUENCE</scope>
    <source>
        <strain evidence="2">CBS 133067</strain>
    </source>
</reference>
<dbReference type="Proteomes" id="UP000799772">
    <property type="component" value="Unassembled WGS sequence"/>
</dbReference>
<evidence type="ECO:0000256" key="1">
    <source>
        <dbReference type="SAM" id="MobiDB-lite"/>
    </source>
</evidence>
<organism evidence="2 3">
    <name type="scientific">Rhizodiscina lignyota</name>
    <dbReference type="NCBI Taxonomy" id="1504668"/>
    <lineage>
        <taxon>Eukaryota</taxon>
        <taxon>Fungi</taxon>
        <taxon>Dikarya</taxon>
        <taxon>Ascomycota</taxon>
        <taxon>Pezizomycotina</taxon>
        <taxon>Dothideomycetes</taxon>
        <taxon>Pleosporomycetidae</taxon>
        <taxon>Aulographales</taxon>
        <taxon>Rhizodiscinaceae</taxon>
        <taxon>Rhizodiscina</taxon>
    </lineage>
</organism>
<protein>
    <submittedName>
        <fullName evidence="2">Uncharacterized protein</fullName>
    </submittedName>
</protein>
<sequence length="338" mass="37281">MTGGVGYESAVVSVLPNGVPASCRRKPVWREGERERVLQERWKWEGEQTAETQTQRFGELRSGSLPFAPWMFERPRIGERQRWRARSSGRDRSRDAGVEKGRAAGDGGGDVVREGVGWARGRKLRQQTELQCKPSVARVLWMEDSATEGRGRCCSGKEQSKDAPPGSTRPPGMHGWPLRRNCCSVELETLPYPQNQAADRLATDSITSTPSPSLTLRSALLALALCFWLSVTLRPVQRPSGPASAIAFVCRRLHSTQCHHHQLTTSKLPHHRTITFYNSSDMSPAANAPLHPPNAAALNSRMCTAHHCLVTFTHSPAAPKRTTPPPRTSPLAPPSHDD</sequence>
<dbReference type="EMBL" id="ML978128">
    <property type="protein sequence ID" value="KAF2097480.1"/>
    <property type="molecule type" value="Genomic_DNA"/>
</dbReference>
<evidence type="ECO:0000313" key="3">
    <source>
        <dbReference type="Proteomes" id="UP000799772"/>
    </source>
</evidence>
<feature type="compositionally biased region" description="Basic and acidic residues" evidence="1">
    <location>
        <begin position="80"/>
        <end position="103"/>
    </location>
</feature>
<feature type="compositionally biased region" description="Pro residues" evidence="1">
    <location>
        <begin position="322"/>
        <end position="338"/>
    </location>
</feature>
<feature type="region of interest" description="Disordered" evidence="1">
    <location>
        <begin position="315"/>
        <end position="338"/>
    </location>
</feature>
<feature type="region of interest" description="Disordered" evidence="1">
    <location>
        <begin position="149"/>
        <end position="175"/>
    </location>
</feature>
<feature type="region of interest" description="Disordered" evidence="1">
    <location>
        <begin position="80"/>
        <end position="112"/>
    </location>
</feature>
<dbReference type="AlphaFoldDB" id="A0A9P4M556"/>